<dbReference type="SUPFAM" id="SSF69322">
    <property type="entry name" value="Tricorn protease domain 2"/>
    <property type="match status" value="1"/>
</dbReference>
<dbReference type="InterPro" id="IPR027417">
    <property type="entry name" value="P-loop_NTPase"/>
</dbReference>
<evidence type="ECO:0000313" key="7">
    <source>
        <dbReference type="Proteomes" id="UP000663853"/>
    </source>
</evidence>
<dbReference type="PANTHER" id="PTHR19848">
    <property type="entry name" value="WD40 REPEAT PROTEIN"/>
    <property type="match status" value="1"/>
</dbReference>
<organism evidence="6 7">
    <name type="scientific">Rhizoctonia solani</name>
    <dbReference type="NCBI Taxonomy" id="456999"/>
    <lineage>
        <taxon>Eukaryota</taxon>
        <taxon>Fungi</taxon>
        <taxon>Dikarya</taxon>
        <taxon>Basidiomycota</taxon>
        <taxon>Agaricomycotina</taxon>
        <taxon>Agaricomycetes</taxon>
        <taxon>Cantharellales</taxon>
        <taxon>Ceratobasidiaceae</taxon>
        <taxon>Rhizoctonia</taxon>
    </lineage>
</organism>
<dbReference type="SMART" id="SM00320">
    <property type="entry name" value="WD40"/>
    <property type="match status" value="9"/>
</dbReference>
<reference evidence="6" key="1">
    <citation type="submission" date="2021-01" db="EMBL/GenBank/DDBJ databases">
        <authorList>
            <person name="Kaushik A."/>
        </authorList>
    </citation>
    <scope>NUCLEOTIDE SEQUENCE</scope>
    <source>
        <strain evidence="6">AG6-10EEA</strain>
    </source>
</reference>
<feature type="region of interest" description="Disordered" evidence="4">
    <location>
        <begin position="1"/>
        <end position="42"/>
    </location>
</feature>
<evidence type="ECO:0000256" key="4">
    <source>
        <dbReference type="SAM" id="MobiDB-lite"/>
    </source>
</evidence>
<protein>
    <recommendedName>
        <fullName evidence="5">Nephrocystin 3-like N-terminal domain-containing protein</fullName>
    </recommendedName>
</protein>
<dbReference type="InterPro" id="IPR001680">
    <property type="entry name" value="WD40_rpt"/>
</dbReference>
<dbReference type="InterPro" id="IPR036322">
    <property type="entry name" value="WD40_repeat_dom_sf"/>
</dbReference>
<feature type="domain" description="Nephrocystin 3-like N-terminal" evidence="5">
    <location>
        <begin position="180"/>
        <end position="335"/>
    </location>
</feature>
<evidence type="ECO:0000313" key="6">
    <source>
        <dbReference type="EMBL" id="CAE6429606.1"/>
    </source>
</evidence>
<dbReference type="InterPro" id="IPR020472">
    <property type="entry name" value="WD40_PAC1"/>
</dbReference>
<dbReference type="PROSITE" id="PS50082">
    <property type="entry name" value="WD_REPEATS_2"/>
    <property type="match status" value="4"/>
</dbReference>
<dbReference type="Gene3D" id="3.40.50.300">
    <property type="entry name" value="P-loop containing nucleotide triphosphate hydrolases"/>
    <property type="match status" value="1"/>
</dbReference>
<dbReference type="EMBL" id="CAJMXA010000409">
    <property type="protein sequence ID" value="CAE6429606.1"/>
    <property type="molecule type" value="Genomic_DNA"/>
</dbReference>
<gene>
    <name evidence="6" type="ORF">RDB_LOCUS22184</name>
</gene>
<name>A0A8H2XN59_9AGAM</name>
<keyword evidence="2" id="KW-0677">Repeat</keyword>
<evidence type="ECO:0000256" key="2">
    <source>
        <dbReference type="ARBA" id="ARBA00022737"/>
    </source>
</evidence>
<dbReference type="PRINTS" id="PR00320">
    <property type="entry name" value="GPROTEINBRPT"/>
</dbReference>
<dbReference type="SUPFAM" id="SSF50978">
    <property type="entry name" value="WD40 repeat-like"/>
    <property type="match status" value="1"/>
</dbReference>
<dbReference type="Pfam" id="PF24883">
    <property type="entry name" value="NPHP3_N"/>
    <property type="match status" value="1"/>
</dbReference>
<dbReference type="Gene3D" id="2.130.10.10">
    <property type="entry name" value="YVTN repeat-like/Quinoprotein amine dehydrogenase"/>
    <property type="match status" value="4"/>
</dbReference>
<dbReference type="InterPro" id="IPR019775">
    <property type="entry name" value="WD40_repeat_CS"/>
</dbReference>
<feature type="repeat" description="WD" evidence="3">
    <location>
        <begin position="770"/>
        <end position="811"/>
    </location>
</feature>
<dbReference type="CDD" id="cd00200">
    <property type="entry name" value="WD40"/>
    <property type="match status" value="1"/>
</dbReference>
<dbReference type="PROSITE" id="PS50294">
    <property type="entry name" value="WD_REPEATS_REGION"/>
    <property type="match status" value="4"/>
</dbReference>
<dbReference type="SUPFAM" id="SSF52540">
    <property type="entry name" value="P-loop containing nucleoside triphosphate hydrolases"/>
    <property type="match status" value="1"/>
</dbReference>
<sequence>MVRTRAGAAGVTHHHKSMPTPPFSRRRLSLVPPDFRTTNDRKDHEDLADGIKAMVVLLIQHLQDATPEIITNSIKDVAEAIRREVESIDHRPHGGVRRMLGAINDEEGLTRRYRRIEQLFRQLQGEASLSTWNITSKHFVNTQLESLRPAKLARYKSELSIEVSRRACTENTRTEILANIIEWSENRSVASIYWMNGMAGTGKTTIAYSACVALEASKQLAASFFCTRTSPECRDAKRMVPTIAYQLARQSTPFRSALCHALEENPDISAEDISTQFDLLLKKPLAEAKNDMPNNLVVVIDGLDECNDPYIVELFLGLLFRVISGLPIKFFVTSRPEPVIRQRMMLESEFSRSILHLHEIEKSLVQADIELYLKEELSFMAPANDDVRQLADHAGNLFIYAATAIRYIRPAGRLVNSRERLATVLAVDAKAKKRLSDIDILYSTILTAAIEDENLEPEEQEHMRLALWTTVCACEPLLIKTLAAISGIGSKDAAMAALDPLRSVLHILDHDDVVTTLHASFPDYILSQERSGRFYCNVPIHSQLITAQCFEIMKTQLRFNICSIQSSFIPDDKIPNLKEQIKNISEELFYVCRFWADHLSLVEASDPLLDTLYDFLTQYLLFWMEVLNLKKCIDTGVTVTIKLNSWLIRRRNIETPKLSKLRDLASDIHNFVLGFASHPISKFTPHIYLSALPFASSLKYLFSCYIQKFKGLIRASGSALNKVQQVTLWAWNCCCSATFSPKGDRIALGSLTGELCIRNAYDGKYVIRPFKAHSLPIVYVRYSHDGARIVTGSRDTTLSVWSTQDGMLIFGPFTGHTDCVTSVDFSPDAKNVVSGSDDCTVRIWSLHNIAAPPRQLIGHTKEVKSIAVSPEGTRIASGSFDQTIRIWDIASGATIHTLLGHHGLVTSVQFAPDGAKIISLSPCGYPYNSETDICIWDASNGSLCQRLNDIFPQKIEAMTISPDGGHVVASLDTHSINVWDRHSGKLVAGPFEGHFGRIQSIEFSDDGTRFISASQDDQSVRVWNLYAGGKARSSEKLVIWPNPNPVIPAFAPSQAYVAISGSTHIQVFDLNLNGMKYIESQVDSQIKHLQFSLDGSLIFSVHSSGTMCTWNTHTTQLVGAPHRCSTYGDLVSAACSADGTRVVTRARTLPDQIELWDAQFNRTIGICRMNREDHYIKIIFSQRGRSFLTSSDTTEHGTFEVWDMDNGARIARPFSKSLALDFSPDGAHVVCLPTTAKANRTVRLINVSNREHKEMPLENRPTRPLRLQDVSAIFSSDGLHLAGTICGRGYIWNTLDQTVVSILTHGCTRFRSITYSPDGWCLASGICERGRGEALRFWRFHTNNSGPTAVIGGPPDGWIRDSEHRPMFWVHPAIRDELPLSHGVFIEKDESLYVDCSNLLVGNDWGTCYMTS</sequence>
<evidence type="ECO:0000256" key="1">
    <source>
        <dbReference type="ARBA" id="ARBA00022574"/>
    </source>
</evidence>
<dbReference type="SUPFAM" id="SSF101898">
    <property type="entry name" value="NHL repeat"/>
    <property type="match status" value="1"/>
</dbReference>
<keyword evidence="1 3" id="KW-0853">WD repeat</keyword>
<comment type="caution">
    <text evidence="6">The sequence shown here is derived from an EMBL/GenBank/DDBJ whole genome shotgun (WGS) entry which is preliminary data.</text>
</comment>
<feature type="repeat" description="WD" evidence="3">
    <location>
        <begin position="813"/>
        <end position="846"/>
    </location>
</feature>
<accession>A0A8H2XN59</accession>
<dbReference type="Proteomes" id="UP000663853">
    <property type="component" value="Unassembled WGS sequence"/>
</dbReference>
<feature type="repeat" description="WD" evidence="3">
    <location>
        <begin position="856"/>
        <end position="897"/>
    </location>
</feature>
<proteinExistence type="predicted"/>
<dbReference type="PANTHER" id="PTHR19848:SF8">
    <property type="entry name" value="F-BOX AND WD REPEAT DOMAIN CONTAINING 7"/>
    <property type="match status" value="1"/>
</dbReference>
<dbReference type="PROSITE" id="PS00678">
    <property type="entry name" value="WD_REPEATS_1"/>
    <property type="match status" value="2"/>
</dbReference>
<evidence type="ECO:0000256" key="3">
    <source>
        <dbReference type="PROSITE-ProRule" id="PRU00221"/>
    </source>
</evidence>
<evidence type="ECO:0000259" key="5">
    <source>
        <dbReference type="Pfam" id="PF24883"/>
    </source>
</evidence>
<dbReference type="InterPro" id="IPR056884">
    <property type="entry name" value="NPHP3-like_N"/>
</dbReference>
<dbReference type="InterPro" id="IPR015943">
    <property type="entry name" value="WD40/YVTN_repeat-like_dom_sf"/>
</dbReference>
<dbReference type="Pfam" id="PF00400">
    <property type="entry name" value="WD40"/>
    <property type="match status" value="5"/>
</dbReference>
<feature type="repeat" description="WD" evidence="3">
    <location>
        <begin position="991"/>
        <end position="1033"/>
    </location>
</feature>